<evidence type="ECO:0000313" key="2">
    <source>
        <dbReference type="Proteomes" id="UP000316545"/>
    </source>
</evidence>
<reference evidence="1 2" key="1">
    <citation type="submission" date="2019-06" db="EMBL/GenBank/DDBJ databases">
        <title>Genomic Encyclopedia of Type Strains, Phase IV (KMG-V): Genome sequencing to study the core and pangenomes of soil and plant-associated prokaryotes.</title>
        <authorList>
            <person name="Whitman W."/>
        </authorList>
    </citation>
    <scope>NUCLEOTIDE SEQUENCE [LARGE SCALE GENOMIC DNA]</scope>
    <source>
        <strain evidence="1 2">BR 11865</strain>
    </source>
</reference>
<dbReference type="Proteomes" id="UP000316545">
    <property type="component" value="Unassembled WGS sequence"/>
</dbReference>
<gene>
    <name evidence="1" type="ORF">FBZ88_12936</name>
</gene>
<dbReference type="AlphaFoldDB" id="A0A560F1T3"/>
<comment type="caution">
    <text evidence="1">The sequence shown here is derived from an EMBL/GenBank/DDBJ whole genome shotgun (WGS) entry which is preliminary data.</text>
</comment>
<keyword evidence="2" id="KW-1185">Reference proteome</keyword>
<evidence type="ECO:0000313" key="1">
    <source>
        <dbReference type="EMBL" id="TWB15583.1"/>
    </source>
</evidence>
<accession>A0A560F1T3</accession>
<protein>
    <submittedName>
        <fullName evidence="1">Uncharacterized protein</fullName>
    </submittedName>
</protein>
<dbReference type="EMBL" id="VITO01000029">
    <property type="protein sequence ID" value="TWB15583.1"/>
    <property type="molecule type" value="Genomic_DNA"/>
</dbReference>
<dbReference type="RefSeq" id="WP_145620180.1">
    <property type="nucleotide sequence ID" value="NZ_VITO01000029.1"/>
</dbReference>
<proteinExistence type="predicted"/>
<name>A0A560F1T3_9PROT</name>
<organism evidence="1 2">
    <name type="scientific">Nitrospirillum amazonense</name>
    <dbReference type="NCBI Taxonomy" id="28077"/>
    <lineage>
        <taxon>Bacteria</taxon>
        <taxon>Pseudomonadati</taxon>
        <taxon>Pseudomonadota</taxon>
        <taxon>Alphaproteobacteria</taxon>
        <taxon>Rhodospirillales</taxon>
        <taxon>Azospirillaceae</taxon>
        <taxon>Nitrospirillum</taxon>
    </lineage>
</organism>
<sequence length="176" mass="17200">MTLTDPLISRIAAGLVATGGYLTALAHRLCAPKAAAPSQPAERNVIMIDPTPPAVPASPAPTADPVAYADGGAVASGVALVGEQGPELIAPLPLASTPTSPTLGDLAAQLRAATEEFRDARSAAAQARLALTAAEEGKADALATLTAAQDAFGKASAALMGDASGALALDAAPVEG</sequence>